<keyword evidence="11" id="KW-1185">Reference proteome</keyword>
<feature type="transmembrane region" description="Helical" evidence="8">
    <location>
        <begin position="7"/>
        <end position="32"/>
    </location>
</feature>
<keyword evidence="7 8" id="KW-0472">Membrane</keyword>
<comment type="subcellular location">
    <subcellularLocation>
        <location evidence="1 8">Cell membrane</location>
        <topology evidence="1 8">Multi-pass membrane protein</topology>
    </subcellularLocation>
</comment>
<evidence type="ECO:0000313" key="10">
    <source>
        <dbReference type="EMBL" id="RDV05608.1"/>
    </source>
</evidence>
<dbReference type="GO" id="GO:0005886">
    <property type="term" value="C:plasma membrane"/>
    <property type="evidence" value="ECO:0007669"/>
    <property type="project" value="UniProtKB-SubCell"/>
</dbReference>
<organism evidence="10 11">
    <name type="scientific">Undibacter mobilis</name>
    <dbReference type="NCBI Taxonomy" id="2292256"/>
    <lineage>
        <taxon>Bacteria</taxon>
        <taxon>Pseudomonadati</taxon>
        <taxon>Pseudomonadota</taxon>
        <taxon>Alphaproteobacteria</taxon>
        <taxon>Hyphomicrobiales</taxon>
        <taxon>Nitrobacteraceae</taxon>
        <taxon>Undibacter</taxon>
    </lineage>
</organism>
<name>A0A371BDI5_9BRAD</name>
<dbReference type="CDD" id="cd06261">
    <property type="entry name" value="TM_PBP2"/>
    <property type="match status" value="1"/>
</dbReference>
<dbReference type="InterPro" id="IPR000515">
    <property type="entry name" value="MetI-like"/>
</dbReference>
<feature type="transmembrane region" description="Helical" evidence="8">
    <location>
        <begin position="62"/>
        <end position="87"/>
    </location>
</feature>
<evidence type="ECO:0000313" key="11">
    <source>
        <dbReference type="Proteomes" id="UP000263993"/>
    </source>
</evidence>
<dbReference type="EMBL" id="QRGO01000001">
    <property type="protein sequence ID" value="RDV05608.1"/>
    <property type="molecule type" value="Genomic_DNA"/>
</dbReference>
<keyword evidence="6 8" id="KW-1133">Transmembrane helix</keyword>
<evidence type="ECO:0000256" key="3">
    <source>
        <dbReference type="ARBA" id="ARBA00022448"/>
    </source>
</evidence>
<dbReference type="PANTHER" id="PTHR43848:SF2">
    <property type="entry name" value="PUTRESCINE TRANSPORT SYSTEM PERMEASE PROTEIN POTI"/>
    <property type="match status" value="1"/>
</dbReference>
<sequence length="266" mass="28410">MTGRRSIALLSALAFGYAFLYLPIVILIIYSFNDSRLVTVWSHASLRWYAALLENTQMLEAAWLSLRIAAVSATLSAALGTAAAFALQRLKPFFAQRGYEALALMPLIVPEVLIGLSMLLLFVVLGDTIGWPERGATTITLAHASFGMAYATVVIRARLTQLDPALDEAAAILGATPWRTFRRVTLPLLAPAIAAGWLLSFTLSLDDVVVASFVTGPGATTLPIVVFSSVRLGVSPQINALATAIVVLVSILIVTATLMTRAGRRA</sequence>
<evidence type="ECO:0000256" key="4">
    <source>
        <dbReference type="ARBA" id="ARBA00022475"/>
    </source>
</evidence>
<feature type="transmembrane region" description="Helical" evidence="8">
    <location>
        <begin position="186"/>
        <end position="205"/>
    </location>
</feature>
<evidence type="ECO:0000259" key="9">
    <source>
        <dbReference type="PROSITE" id="PS50928"/>
    </source>
</evidence>
<dbReference type="Pfam" id="PF00528">
    <property type="entry name" value="BPD_transp_1"/>
    <property type="match status" value="1"/>
</dbReference>
<keyword evidence="3 8" id="KW-0813">Transport</keyword>
<proteinExistence type="inferred from homology"/>
<dbReference type="Gene3D" id="1.10.3720.10">
    <property type="entry name" value="MetI-like"/>
    <property type="match status" value="1"/>
</dbReference>
<dbReference type="InterPro" id="IPR051789">
    <property type="entry name" value="Bact_Polyamine_Transport"/>
</dbReference>
<comment type="similarity">
    <text evidence="2">Belongs to the binding-protein-dependent transport system permease family. CysTW subfamily.</text>
</comment>
<reference evidence="11" key="1">
    <citation type="submission" date="2018-08" db="EMBL/GenBank/DDBJ databases">
        <authorList>
            <person name="Kim S.-J."/>
            <person name="Jung G.-Y."/>
        </authorList>
    </citation>
    <scope>NUCLEOTIDE SEQUENCE [LARGE SCALE GENOMIC DNA]</scope>
    <source>
        <strain evidence="11">GY_H</strain>
    </source>
</reference>
<evidence type="ECO:0000256" key="5">
    <source>
        <dbReference type="ARBA" id="ARBA00022692"/>
    </source>
</evidence>
<evidence type="ECO:0000256" key="6">
    <source>
        <dbReference type="ARBA" id="ARBA00022989"/>
    </source>
</evidence>
<feature type="transmembrane region" description="Helical" evidence="8">
    <location>
        <begin position="238"/>
        <end position="259"/>
    </location>
</feature>
<dbReference type="PROSITE" id="PS50928">
    <property type="entry name" value="ABC_TM1"/>
    <property type="match status" value="1"/>
</dbReference>
<feature type="transmembrane region" description="Helical" evidence="8">
    <location>
        <begin position="136"/>
        <end position="155"/>
    </location>
</feature>
<dbReference type="RefSeq" id="WP_115517633.1">
    <property type="nucleotide sequence ID" value="NZ_QRGO01000001.1"/>
</dbReference>
<feature type="domain" description="ABC transmembrane type-1" evidence="9">
    <location>
        <begin position="62"/>
        <end position="258"/>
    </location>
</feature>
<protein>
    <submittedName>
        <fullName evidence="10">ABC transporter permease subunit</fullName>
    </submittedName>
</protein>
<evidence type="ECO:0000256" key="8">
    <source>
        <dbReference type="RuleBase" id="RU363032"/>
    </source>
</evidence>
<comment type="caution">
    <text evidence="10">The sequence shown here is derived from an EMBL/GenBank/DDBJ whole genome shotgun (WGS) entry which is preliminary data.</text>
</comment>
<evidence type="ECO:0000256" key="1">
    <source>
        <dbReference type="ARBA" id="ARBA00004651"/>
    </source>
</evidence>
<dbReference type="Proteomes" id="UP000263993">
    <property type="component" value="Unassembled WGS sequence"/>
</dbReference>
<evidence type="ECO:0000256" key="7">
    <source>
        <dbReference type="ARBA" id="ARBA00023136"/>
    </source>
</evidence>
<dbReference type="InterPro" id="IPR035906">
    <property type="entry name" value="MetI-like_sf"/>
</dbReference>
<dbReference type="OrthoDB" id="9782004at2"/>
<keyword evidence="4" id="KW-1003">Cell membrane</keyword>
<feature type="transmembrane region" description="Helical" evidence="8">
    <location>
        <begin position="99"/>
        <end position="124"/>
    </location>
</feature>
<dbReference type="GO" id="GO:0055085">
    <property type="term" value="P:transmembrane transport"/>
    <property type="evidence" value="ECO:0007669"/>
    <property type="project" value="InterPro"/>
</dbReference>
<evidence type="ECO:0000256" key="2">
    <source>
        <dbReference type="ARBA" id="ARBA00007069"/>
    </source>
</evidence>
<keyword evidence="5 8" id="KW-0812">Transmembrane</keyword>
<gene>
    <name evidence="10" type="ORF">DXH78_14125</name>
</gene>
<accession>A0A371BDI5</accession>
<dbReference type="PANTHER" id="PTHR43848">
    <property type="entry name" value="PUTRESCINE TRANSPORT SYSTEM PERMEASE PROTEIN POTI"/>
    <property type="match status" value="1"/>
</dbReference>
<dbReference type="AlphaFoldDB" id="A0A371BDI5"/>
<dbReference type="SUPFAM" id="SSF161098">
    <property type="entry name" value="MetI-like"/>
    <property type="match status" value="1"/>
</dbReference>